<evidence type="ECO:0000256" key="1">
    <source>
        <dbReference type="SAM" id="Phobius"/>
    </source>
</evidence>
<evidence type="ECO:0000313" key="3">
    <source>
        <dbReference type="Proteomes" id="UP000249610"/>
    </source>
</evidence>
<protein>
    <submittedName>
        <fullName evidence="2">Uncharacterized protein</fullName>
    </submittedName>
</protein>
<sequence length="119" mass="14063">MQKIPKIKDFKAPDNYFESLPDNIMDRIKPNRSINWMKYAAAAAVLVVCLGVWQFNTFNSQVEDFSMDEEVSLYIESQFWTAEDVLSMVDNPEEILDQIIAEEMIYEVEYIDETDQNWY</sequence>
<name>A0A327NZV2_9BACT</name>
<reference evidence="2 3" key="1">
    <citation type="submission" date="2018-06" db="EMBL/GenBank/DDBJ databases">
        <title>Genomic Encyclopedia of Archaeal and Bacterial Type Strains, Phase II (KMG-II): from individual species to whole genera.</title>
        <authorList>
            <person name="Goeker M."/>
        </authorList>
    </citation>
    <scope>NUCLEOTIDE SEQUENCE [LARGE SCALE GENOMIC DNA]</scope>
    <source>
        <strain evidence="2 3">DSM 23446</strain>
    </source>
</reference>
<evidence type="ECO:0000313" key="2">
    <source>
        <dbReference type="EMBL" id="RAI84943.1"/>
    </source>
</evidence>
<gene>
    <name evidence="2" type="ORF">LV83_03736</name>
</gene>
<dbReference type="RefSeq" id="WP_111613055.1">
    <property type="nucleotide sequence ID" value="NZ_QLLK01000014.1"/>
</dbReference>
<dbReference type="AlphaFoldDB" id="A0A327NZV2"/>
<keyword evidence="1" id="KW-1133">Transmembrane helix</keyword>
<comment type="caution">
    <text evidence="2">The sequence shown here is derived from an EMBL/GenBank/DDBJ whole genome shotgun (WGS) entry which is preliminary data.</text>
</comment>
<feature type="transmembrane region" description="Helical" evidence="1">
    <location>
        <begin position="36"/>
        <end position="55"/>
    </location>
</feature>
<dbReference type="EMBL" id="QLLK01000014">
    <property type="protein sequence ID" value="RAI84943.1"/>
    <property type="molecule type" value="Genomic_DNA"/>
</dbReference>
<keyword evidence="3" id="KW-1185">Reference proteome</keyword>
<organism evidence="2 3">
    <name type="scientific">Algoriphagus yeomjeoni</name>
    <dbReference type="NCBI Taxonomy" id="291403"/>
    <lineage>
        <taxon>Bacteria</taxon>
        <taxon>Pseudomonadati</taxon>
        <taxon>Bacteroidota</taxon>
        <taxon>Cytophagia</taxon>
        <taxon>Cytophagales</taxon>
        <taxon>Cyclobacteriaceae</taxon>
        <taxon>Algoriphagus</taxon>
    </lineage>
</organism>
<proteinExistence type="predicted"/>
<accession>A0A327NZV2</accession>
<dbReference type="Proteomes" id="UP000249610">
    <property type="component" value="Unassembled WGS sequence"/>
</dbReference>
<keyword evidence="1" id="KW-0472">Membrane</keyword>
<dbReference type="OrthoDB" id="893763at2"/>
<keyword evidence="1" id="KW-0812">Transmembrane</keyword>